<name>A0ABT8DQW1_9BURK</name>
<evidence type="ECO:0000259" key="1">
    <source>
        <dbReference type="PROSITE" id="PS51186"/>
    </source>
</evidence>
<dbReference type="Gene3D" id="3.40.630.30">
    <property type="match status" value="1"/>
</dbReference>
<gene>
    <name evidence="2" type="ORF">QWJ38_03415</name>
</gene>
<reference evidence="2 3" key="1">
    <citation type="submission" date="2023-06" db="EMBL/GenBank/DDBJ databases">
        <title>Pelomonas sp. PFR6 16S ribosomal RNA gene Genome sequencing and assembly.</title>
        <authorList>
            <person name="Woo H."/>
        </authorList>
    </citation>
    <scope>NUCLEOTIDE SEQUENCE [LARGE SCALE GENOMIC DNA]</scope>
    <source>
        <strain evidence="2 3">PFR6</strain>
    </source>
</reference>
<dbReference type="Proteomes" id="UP001228044">
    <property type="component" value="Unassembled WGS sequence"/>
</dbReference>
<dbReference type="PROSITE" id="PS51186">
    <property type="entry name" value="GNAT"/>
    <property type="match status" value="1"/>
</dbReference>
<dbReference type="InterPro" id="IPR016181">
    <property type="entry name" value="Acyl_CoA_acyltransferase"/>
</dbReference>
<dbReference type="Pfam" id="PF00583">
    <property type="entry name" value="Acetyltransf_1"/>
    <property type="match status" value="1"/>
</dbReference>
<evidence type="ECO:0000313" key="2">
    <source>
        <dbReference type="EMBL" id="MDN3919324.1"/>
    </source>
</evidence>
<comment type="caution">
    <text evidence="2">The sequence shown here is derived from an EMBL/GenBank/DDBJ whole genome shotgun (WGS) entry which is preliminary data.</text>
</comment>
<dbReference type="CDD" id="cd04301">
    <property type="entry name" value="NAT_SF"/>
    <property type="match status" value="1"/>
</dbReference>
<dbReference type="InterPro" id="IPR000182">
    <property type="entry name" value="GNAT_dom"/>
</dbReference>
<accession>A0ABT8DQW1</accession>
<organism evidence="2 3">
    <name type="scientific">Roseateles violae</name>
    <dbReference type="NCBI Taxonomy" id="3058042"/>
    <lineage>
        <taxon>Bacteria</taxon>
        <taxon>Pseudomonadati</taxon>
        <taxon>Pseudomonadota</taxon>
        <taxon>Betaproteobacteria</taxon>
        <taxon>Burkholderiales</taxon>
        <taxon>Sphaerotilaceae</taxon>
        <taxon>Roseateles</taxon>
    </lineage>
</organism>
<dbReference type="RefSeq" id="WP_290357628.1">
    <property type="nucleotide sequence ID" value="NZ_JAUHHC010000001.1"/>
</dbReference>
<proteinExistence type="predicted"/>
<dbReference type="EMBL" id="JAUHHC010000001">
    <property type="protein sequence ID" value="MDN3919324.1"/>
    <property type="molecule type" value="Genomic_DNA"/>
</dbReference>
<evidence type="ECO:0000313" key="3">
    <source>
        <dbReference type="Proteomes" id="UP001228044"/>
    </source>
</evidence>
<sequence length="194" mass="21482">MSLQIHPLTPARWPDLEAIFEARGCSVARGCWCMYYRVSGKGALTRPGEEQRAGAKRALRALAEQDPPPGLLGYRAGLPIGWIALGPRQDFAKLARSPVMKPVDARPVWSIVCFVVPAAYRRHGVARELLAGAVDYARSRGVELLEAYPVDKQAPGAAEASWFGSKRMFDEAGFEEVARRRADRPIVRLQLLRD</sequence>
<keyword evidence="3" id="KW-1185">Reference proteome</keyword>
<feature type="domain" description="N-acetyltransferase" evidence="1">
    <location>
        <begin position="3"/>
        <end position="194"/>
    </location>
</feature>
<protein>
    <submittedName>
        <fullName evidence="2">GNAT family N-acetyltransferase</fullName>
    </submittedName>
</protein>
<dbReference type="SUPFAM" id="SSF55729">
    <property type="entry name" value="Acyl-CoA N-acyltransferases (Nat)"/>
    <property type="match status" value="1"/>
</dbReference>